<sequence>MLNIFATAGRNRMINAIERAAAAARPNHVRLDDVDTAILRELVRDARIPNNALAEKVGIAPSTALARMRALRESGVIKGFHADIDLELLGLEISAMVSILIHSHARSRMTEIAEHLSGLDSVQRVFLMSGDRDLLVHVSCESPTRLRDFVSAHLNDPAIANTQTNLIFSELSQGG</sequence>
<dbReference type="Pfam" id="PF13412">
    <property type="entry name" value="HTH_24"/>
    <property type="match status" value="1"/>
</dbReference>
<name>E9RG77_RHOER</name>
<evidence type="ECO:0000256" key="1">
    <source>
        <dbReference type="ARBA" id="ARBA00023015"/>
    </source>
</evidence>
<dbReference type="InterPro" id="IPR011008">
    <property type="entry name" value="Dimeric_a/b-barrel"/>
</dbReference>
<dbReference type="InterPro" id="IPR019888">
    <property type="entry name" value="Tscrpt_reg_AsnC-like"/>
</dbReference>
<feature type="domain" description="HTH asnC-type" evidence="4">
    <location>
        <begin position="31"/>
        <end position="92"/>
    </location>
</feature>
<dbReference type="PANTHER" id="PTHR30154:SF54">
    <property type="entry name" value="POSSIBLE TRANSCRIPTIONAL REGULATORY PROTEIN (PROBABLY LRP_ASNC-FAMILY)"/>
    <property type="match status" value="1"/>
</dbReference>
<dbReference type="Gene3D" id="3.30.70.920">
    <property type="match status" value="1"/>
</dbReference>
<keyword evidence="3" id="KW-0804">Transcription</keyword>
<dbReference type="InterPro" id="IPR019887">
    <property type="entry name" value="Tscrpt_reg_AsnC/Lrp_C"/>
</dbReference>
<evidence type="ECO:0000259" key="4">
    <source>
        <dbReference type="PROSITE" id="PS50956"/>
    </source>
</evidence>
<dbReference type="Gene3D" id="1.10.10.10">
    <property type="entry name" value="Winged helix-like DNA-binding domain superfamily/Winged helix DNA-binding domain"/>
    <property type="match status" value="1"/>
</dbReference>
<dbReference type="GO" id="GO:0043200">
    <property type="term" value="P:response to amino acid"/>
    <property type="evidence" value="ECO:0007669"/>
    <property type="project" value="TreeGrafter"/>
</dbReference>
<dbReference type="InterPro" id="IPR000485">
    <property type="entry name" value="AsnC-type_HTH_dom"/>
</dbReference>
<dbReference type="InterPro" id="IPR036390">
    <property type="entry name" value="WH_DNA-bd_sf"/>
</dbReference>
<dbReference type="PROSITE" id="PS50956">
    <property type="entry name" value="HTH_ASNC_2"/>
    <property type="match status" value="1"/>
</dbReference>
<keyword evidence="2" id="KW-0238">DNA-binding</keyword>
<dbReference type="EMBL" id="AB571226">
    <property type="protein sequence ID" value="BAJ79302.1"/>
    <property type="molecule type" value="Genomic_DNA"/>
</dbReference>
<dbReference type="PANTHER" id="PTHR30154">
    <property type="entry name" value="LEUCINE-RESPONSIVE REGULATORY PROTEIN"/>
    <property type="match status" value="1"/>
</dbReference>
<proteinExistence type="predicted"/>
<dbReference type="Pfam" id="PF01037">
    <property type="entry name" value="AsnC_trans_reg"/>
    <property type="match status" value="1"/>
</dbReference>
<accession>E9RG77</accession>
<evidence type="ECO:0000256" key="3">
    <source>
        <dbReference type="ARBA" id="ARBA00023163"/>
    </source>
</evidence>
<keyword evidence="1" id="KW-0805">Transcription regulation</keyword>
<reference evidence="5" key="1">
    <citation type="journal article" date="2011" name="Biosci. Biotechnol. Biochem.">
        <title>Gene Expression Analysis of Methylotrophic Oxidoreductases Involved in the Oligotrophic Growth of Rhodococcus erythropolis N9T-4.</title>
        <authorList>
            <person name="Yoshida N."/>
            <person name="Hayasaki T."/>
            <person name="Takagi H."/>
        </authorList>
    </citation>
    <scope>NUCLEOTIDE SEQUENCE</scope>
    <source>
        <strain evidence="5">N9T-4</strain>
    </source>
</reference>
<dbReference type="SUPFAM" id="SSF46785">
    <property type="entry name" value="Winged helix' DNA-binding domain"/>
    <property type="match status" value="1"/>
</dbReference>
<dbReference type="InterPro" id="IPR036388">
    <property type="entry name" value="WH-like_DNA-bd_sf"/>
</dbReference>
<organism evidence="5">
    <name type="scientific">Rhodococcus erythropolis</name>
    <name type="common">Arthrobacter picolinophilus</name>
    <dbReference type="NCBI Taxonomy" id="1833"/>
    <lineage>
        <taxon>Bacteria</taxon>
        <taxon>Bacillati</taxon>
        <taxon>Actinomycetota</taxon>
        <taxon>Actinomycetes</taxon>
        <taxon>Mycobacteriales</taxon>
        <taxon>Nocardiaceae</taxon>
        <taxon>Rhodococcus</taxon>
        <taxon>Rhodococcus erythropolis group</taxon>
    </lineage>
</organism>
<dbReference type="AlphaFoldDB" id="E9RG77"/>
<dbReference type="SMART" id="SM00344">
    <property type="entry name" value="HTH_ASNC"/>
    <property type="match status" value="1"/>
</dbReference>
<evidence type="ECO:0000313" key="5">
    <source>
        <dbReference type="EMBL" id="BAJ79302.1"/>
    </source>
</evidence>
<dbReference type="SUPFAM" id="SSF54909">
    <property type="entry name" value="Dimeric alpha+beta barrel"/>
    <property type="match status" value="1"/>
</dbReference>
<dbReference type="PRINTS" id="PR00033">
    <property type="entry name" value="HTHASNC"/>
</dbReference>
<evidence type="ECO:0000256" key="2">
    <source>
        <dbReference type="ARBA" id="ARBA00023125"/>
    </source>
</evidence>
<dbReference type="GO" id="GO:0005829">
    <property type="term" value="C:cytosol"/>
    <property type="evidence" value="ECO:0007669"/>
    <property type="project" value="TreeGrafter"/>
</dbReference>
<dbReference type="GO" id="GO:0043565">
    <property type="term" value="F:sequence-specific DNA binding"/>
    <property type="evidence" value="ECO:0007669"/>
    <property type="project" value="InterPro"/>
</dbReference>
<protein>
    <submittedName>
        <fullName evidence="5">Putative AsnC family transcriptional regulator</fullName>
    </submittedName>
</protein>